<dbReference type="HOGENOM" id="CLU_1066031_0_0_1"/>
<protein>
    <recommendedName>
        <fullName evidence="7">TLC domain-containing protein</fullName>
    </recommendedName>
</protein>
<sequence length="298" mass="33254">MPAALEDDRHLEDNPEASLHSGRGSARGKQGNGIQQEAKREHKDHQSTFPIPVEHVYDALYSAGVCALICASAHIVASRVWKRILGPKRITALSERERLYLGEKTAATLNGLISGGLATYAVGSGSWKGDVVQPYPRTAHYALSFFAGFSLYDSVIMALSAREPPMMWIHHCYRRLAFFPLAFTITELTTIPFNLIWYSKLLGFTNASRLVRSLVLVRAVAFLIIRAPIGFTSVAYAHRQTKGGIIELWRRLFVREEVKPTFLPYGTAFNTILFSVLNLIWTAQALRANLKGSEHKRA</sequence>
<comment type="subcellular location">
    <subcellularLocation>
        <location evidence="1">Membrane</location>
        <topology evidence="1">Multi-pass membrane protein</topology>
    </subcellularLocation>
</comment>
<keyword evidence="4 6" id="KW-0472">Membrane</keyword>
<feature type="transmembrane region" description="Helical" evidence="6">
    <location>
        <begin position="258"/>
        <end position="281"/>
    </location>
</feature>
<gene>
    <name evidence="8" type="ORF">PIIN_07456</name>
</gene>
<dbReference type="eggNOG" id="ENOG502S9Z0">
    <property type="taxonomic scope" value="Eukaryota"/>
</dbReference>
<evidence type="ECO:0000313" key="9">
    <source>
        <dbReference type="Proteomes" id="UP000007148"/>
    </source>
</evidence>
<dbReference type="EMBL" id="CAFZ01000230">
    <property type="protein sequence ID" value="CCA73503.1"/>
    <property type="molecule type" value="Genomic_DNA"/>
</dbReference>
<feature type="region of interest" description="Disordered" evidence="5">
    <location>
        <begin position="1"/>
        <end position="46"/>
    </location>
</feature>
<evidence type="ECO:0000256" key="5">
    <source>
        <dbReference type="SAM" id="MobiDB-lite"/>
    </source>
</evidence>
<feature type="transmembrane region" description="Helical" evidence="6">
    <location>
        <begin position="59"/>
        <end position="81"/>
    </location>
</feature>
<evidence type="ECO:0000256" key="4">
    <source>
        <dbReference type="ARBA" id="ARBA00023136"/>
    </source>
</evidence>
<evidence type="ECO:0000259" key="7">
    <source>
        <dbReference type="Pfam" id="PF03798"/>
    </source>
</evidence>
<evidence type="ECO:0000256" key="6">
    <source>
        <dbReference type="SAM" id="Phobius"/>
    </source>
</evidence>
<keyword evidence="2 6" id="KW-0812">Transmembrane</keyword>
<feature type="transmembrane region" description="Helical" evidence="6">
    <location>
        <begin position="141"/>
        <end position="161"/>
    </location>
</feature>
<dbReference type="Pfam" id="PF03798">
    <property type="entry name" value="TRAM_LAG1_CLN8"/>
    <property type="match status" value="1"/>
</dbReference>
<proteinExistence type="predicted"/>
<dbReference type="GO" id="GO:0055088">
    <property type="term" value="P:lipid homeostasis"/>
    <property type="evidence" value="ECO:0007669"/>
    <property type="project" value="TreeGrafter"/>
</dbReference>
<dbReference type="InterPro" id="IPR050846">
    <property type="entry name" value="TLCD"/>
</dbReference>
<name>G4TQB0_SERID</name>
<accession>G4TQB0</accession>
<dbReference type="AlphaFoldDB" id="G4TQB0"/>
<keyword evidence="9" id="KW-1185">Reference proteome</keyword>
<evidence type="ECO:0000256" key="2">
    <source>
        <dbReference type="ARBA" id="ARBA00022692"/>
    </source>
</evidence>
<reference evidence="8 9" key="1">
    <citation type="journal article" date="2011" name="PLoS Pathog.">
        <title>Endophytic Life Strategies Decoded by Genome and Transcriptome Analyses of the Mutualistic Root Symbiont Piriformospora indica.</title>
        <authorList>
            <person name="Zuccaro A."/>
            <person name="Lahrmann U."/>
            <person name="Guldener U."/>
            <person name="Langen G."/>
            <person name="Pfiffi S."/>
            <person name="Biedenkopf D."/>
            <person name="Wong P."/>
            <person name="Samans B."/>
            <person name="Grimm C."/>
            <person name="Basiewicz M."/>
            <person name="Murat C."/>
            <person name="Martin F."/>
            <person name="Kogel K.H."/>
        </authorList>
    </citation>
    <scope>NUCLEOTIDE SEQUENCE [LARGE SCALE GENOMIC DNA]</scope>
    <source>
        <strain evidence="8 9">DSM 11827</strain>
    </source>
</reference>
<feature type="compositionally biased region" description="Basic and acidic residues" evidence="5">
    <location>
        <begin position="1"/>
        <end position="13"/>
    </location>
</feature>
<dbReference type="GO" id="GO:0016020">
    <property type="term" value="C:membrane"/>
    <property type="evidence" value="ECO:0007669"/>
    <property type="project" value="UniProtKB-SubCell"/>
</dbReference>
<dbReference type="OrthoDB" id="2146047at2759"/>
<feature type="compositionally biased region" description="Basic and acidic residues" evidence="5">
    <location>
        <begin position="37"/>
        <end position="46"/>
    </location>
</feature>
<evidence type="ECO:0000313" key="8">
    <source>
        <dbReference type="EMBL" id="CCA73503.1"/>
    </source>
</evidence>
<dbReference type="InterPro" id="IPR006634">
    <property type="entry name" value="TLC-dom"/>
</dbReference>
<dbReference type="PANTHER" id="PTHR13439">
    <property type="entry name" value="CT120 PROTEIN"/>
    <property type="match status" value="1"/>
</dbReference>
<feature type="transmembrane region" description="Helical" evidence="6">
    <location>
        <begin position="173"/>
        <end position="195"/>
    </location>
</feature>
<feature type="transmembrane region" description="Helical" evidence="6">
    <location>
        <begin position="215"/>
        <end position="237"/>
    </location>
</feature>
<keyword evidence="3 6" id="KW-1133">Transmembrane helix</keyword>
<organism evidence="8 9">
    <name type="scientific">Serendipita indica (strain DSM 11827)</name>
    <name type="common">Root endophyte fungus</name>
    <name type="synonym">Piriformospora indica</name>
    <dbReference type="NCBI Taxonomy" id="1109443"/>
    <lineage>
        <taxon>Eukaryota</taxon>
        <taxon>Fungi</taxon>
        <taxon>Dikarya</taxon>
        <taxon>Basidiomycota</taxon>
        <taxon>Agaricomycotina</taxon>
        <taxon>Agaricomycetes</taxon>
        <taxon>Sebacinales</taxon>
        <taxon>Serendipitaceae</taxon>
        <taxon>Serendipita</taxon>
    </lineage>
</organism>
<evidence type="ECO:0000256" key="1">
    <source>
        <dbReference type="ARBA" id="ARBA00004141"/>
    </source>
</evidence>
<comment type="caution">
    <text evidence="8">The sequence shown here is derived from an EMBL/GenBank/DDBJ whole genome shotgun (WGS) entry which is preliminary data.</text>
</comment>
<dbReference type="Proteomes" id="UP000007148">
    <property type="component" value="Unassembled WGS sequence"/>
</dbReference>
<dbReference type="InParanoid" id="G4TQB0"/>
<evidence type="ECO:0000256" key="3">
    <source>
        <dbReference type="ARBA" id="ARBA00022989"/>
    </source>
</evidence>
<dbReference type="GO" id="GO:0005783">
    <property type="term" value="C:endoplasmic reticulum"/>
    <property type="evidence" value="ECO:0007669"/>
    <property type="project" value="TreeGrafter"/>
</dbReference>
<dbReference type="OMA" id="SAREPPM"/>
<dbReference type="PANTHER" id="PTHR13439:SF0">
    <property type="entry name" value="TOPOISOMERASE I DAMAGE AFFECTED PROTEIN 4"/>
    <property type="match status" value="1"/>
</dbReference>
<feature type="domain" description="TLC" evidence="7">
    <location>
        <begin position="103"/>
        <end position="284"/>
    </location>
</feature>